<comment type="caution">
    <text evidence="1">The sequence shown here is derived from an EMBL/GenBank/DDBJ whole genome shotgun (WGS) entry which is preliminary data.</text>
</comment>
<accession>A0ABR2M528</accession>
<keyword evidence="2" id="KW-1185">Reference proteome</keyword>
<reference evidence="1 2" key="1">
    <citation type="journal article" date="2022" name="Nat. Plants">
        <title>Genomes of leafy and leafless Platanthera orchids illuminate the evolution of mycoheterotrophy.</title>
        <authorList>
            <person name="Li M.H."/>
            <person name="Liu K.W."/>
            <person name="Li Z."/>
            <person name="Lu H.C."/>
            <person name="Ye Q.L."/>
            <person name="Zhang D."/>
            <person name="Wang J.Y."/>
            <person name="Li Y.F."/>
            <person name="Zhong Z.M."/>
            <person name="Liu X."/>
            <person name="Yu X."/>
            <person name="Liu D.K."/>
            <person name="Tu X.D."/>
            <person name="Liu B."/>
            <person name="Hao Y."/>
            <person name="Liao X.Y."/>
            <person name="Jiang Y.T."/>
            <person name="Sun W.H."/>
            <person name="Chen J."/>
            <person name="Chen Y.Q."/>
            <person name="Ai Y."/>
            <person name="Zhai J.W."/>
            <person name="Wu S.S."/>
            <person name="Zhou Z."/>
            <person name="Hsiao Y.Y."/>
            <person name="Wu W.L."/>
            <person name="Chen Y.Y."/>
            <person name="Lin Y.F."/>
            <person name="Hsu J.L."/>
            <person name="Li C.Y."/>
            <person name="Wang Z.W."/>
            <person name="Zhao X."/>
            <person name="Zhong W.Y."/>
            <person name="Ma X.K."/>
            <person name="Ma L."/>
            <person name="Huang J."/>
            <person name="Chen G.Z."/>
            <person name="Huang M.Z."/>
            <person name="Huang L."/>
            <person name="Peng D.H."/>
            <person name="Luo Y.B."/>
            <person name="Zou S.Q."/>
            <person name="Chen S.P."/>
            <person name="Lan S."/>
            <person name="Tsai W.C."/>
            <person name="Van de Peer Y."/>
            <person name="Liu Z.J."/>
        </authorList>
    </citation>
    <scope>NUCLEOTIDE SEQUENCE [LARGE SCALE GENOMIC DNA]</scope>
    <source>
        <strain evidence="1">Lor288</strain>
    </source>
</reference>
<evidence type="ECO:0008006" key="3">
    <source>
        <dbReference type="Google" id="ProtNLM"/>
    </source>
</evidence>
<gene>
    <name evidence="1" type="ORF">KSP40_PGU005538</name>
</gene>
<evidence type="ECO:0000313" key="1">
    <source>
        <dbReference type="EMBL" id="KAK8959143.1"/>
    </source>
</evidence>
<dbReference type="Proteomes" id="UP001412067">
    <property type="component" value="Unassembled WGS sequence"/>
</dbReference>
<protein>
    <recommendedName>
        <fullName evidence="3">Maturase K</fullName>
    </recommendedName>
</protein>
<sequence>MGSRFCPLPNWREDSIFLFTRLSEFLKKVSRSSPPFSALVKNGVLHQISEKFHSRRQGLPISPSARSARRFHLLFQEIVRISEGAKQQTATSSLQPPSGPVHLKLPARTTLFCFSIKAIGRVLWISFLVRFKEKQSADLLKSSSMPWLKFLADHHYLLVEENIPESEDALEIDPHLIPLQTEGVKLNQGKCFVYGLVFKEYLHYSGRKLGRL</sequence>
<dbReference type="EMBL" id="JBBWWR010000012">
    <property type="protein sequence ID" value="KAK8959143.1"/>
    <property type="molecule type" value="Genomic_DNA"/>
</dbReference>
<name>A0ABR2M528_9ASPA</name>
<organism evidence="1 2">
    <name type="scientific">Platanthera guangdongensis</name>
    <dbReference type="NCBI Taxonomy" id="2320717"/>
    <lineage>
        <taxon>Eukaryota</taxon>
        <taxon>Viridiplantae</taxon>
        <taxon>Streptophyta</taxon>
        <taxon>Embryophyta</taxon>
        <taxon>Tracheophyta</taxon>
        <taxon>Spermatophyta</taxon>
        <taxon>Magnoliopsida</taxon>
        <taxon>Liliopsida</taxon>
        <taxon>Asparagales</taxon>
        <taxon>Orchidaceae</taxon>
        <taxon>Orchidoideae</taxon>
        <taxon>Orchideae</taxon>
        <taxon>Orchidinae</taxon>
        <taxon>Platanthera</taxon>
    </lineage>
</organism>
<proteinExistence type="predicted"/>
<evidence type="ECO:0000313" key="2">
    <source>
        <dbReference type="Proteomes" id="UP001412067"/>
    </source>
</evidence>